<evidence type="ECO:0000256" key="1">
    <source>
        <dbReference type="ARBA" id="ARBA00008779"/>
    </source>
</evidence>
<dbReference type="EMBL" id="JARXIC010000047">
    <property type="protein sequence ID" value="MDQ8196117.1"/>
    <property type="molecule type" value="Genomic_DNA"/>
</dbReference>
<sequence length="486" mass="54903">MTKLQPPNILFITCDQLRMDALGCYGNAHIQTPNIDRLAKRSVRFTDMHVACPVCAPNRASWATGRMPSSHGLRVNGTVLPETEATFMEALRQDGYQTAAAGKLHFHPQWDYAPGDKAGVLKAAKGEGAVNPQPSESDLPYYGLEHCALVEDHNGGPYGEMLCNHGFDPWEDPHSFTYPQHIATRSKYPTHLSKTTWIADKSLEFLEQRDHERPFFLWTSFVHPHHPFVAPEPFDTMYTPADMPLPLWRNGLEKTFPERYLKKHLANSASHEAIAMNNISDNEWQRIKAFYYGMISHIDEQVGRLLDHLETQGIMDDTLIVFSSDHGELMGDYHLLFKATHYGCVTQTPALWKLPKDVSAGTVVDSLCSTIDFSPTLLEIAGVSTPAGTQGRSLIPALMNQPYESRDELLIEDQTPLRTLLTRDWRLTWHGNGKRGELFNRLDDAEELHNLWESDEHQDIRQELTARLLDALVDNLDPLPGQTSLC</sequence>
<name>A0ABU1AN33_9BACT</name>
<dbReference type="RefSeq" id="WP_308986557.1">
    <property type="nucleotide sequence ID" value="NZ_JARXIC010000047.1"/>
</dbReference>
<dbReference type="InterPro" id="IPR000917">
    <property type="entry name" value="Sulfatase_N"/>
</dbReference>
<evidence type="ECO:0000313" key="3">
    <source>
        <dbReference type="EMBL" id="MDQ8196117.1"/>
    </source>
</evidence>
<comment type="caution">
    <text evidence="3">The sequence shown here is derived from an EMBL/GenBank/DDBJ whole genome shotgun (WGS) entry which is preliminary data.</text>
</comment>
<dbReference type="Pfam" id="PF00884">
    <property type="entry name" value="Sulfatase"/>
    <property type="match status" value="1"/>
</dbReference>
<evidence type="ECO:0000313" key="4">
    <source>
        <dbReference type="Proteomes" id="UP001243717"/>
    </source>
</evidence>
<keyword evidence="4" id="KW-1185">Reference proteome</keyword>
<dbReference type="PANTHER" id="PTHR42693">
    <property type="entry name" value="ARYLSULFATASE FAMILY MEMBER"/>
    <property type="match status" value="1"/>
</dbReference>
<organism evidence="3 4">
    <name type="scientific">Thalassobacterium sedimentorum</name>
    <dbReference type="NCBI Taxonomy" id="3041258"/>
    <lineage>
        <taxon>Bacteria</taxon>
        <taxon>Pseudomonadati</taxon>
        <taxon>Verrucomicrobiota</taxon>
        <taxon>Opitutia</taxon>
        <taxon>Puniceicoccales</taxon>
        <taxon>Coraliomargaritaceae</taxon>
        <taxon>Thalassobacterium</taxon>
    </lineage>
</organism>
<dbReference type="Gene3D" id="3.40.720.10">
    <property type="entry name" value="Alkaline Phosphatase, subunit A"/>
    <property type="match status" value="1"/>
</dbReference>
<dbReference type="InterPro" id="IPR017850">
    <property type="entry name" value="Alkaline_phosphatase_core_sf"/>
</dbReference>
<dbReference type="Proteomes" id="UP001243717">
    <property type="component" value="Unassembled WGS sequence"/>
</dbReference>
<gene>
    <name evidence="3" type="ORF">QEH59_16905</name>
</gene>
<evidence type="ECO:0000259" key="2">
    <source>
        <dbReference type="Pfam" id="PF00884"/>
    </source>
</evidence>
<protein>
    <submittedName>
        <fullName evidence="3">Sulfatase-like hydrolase/transferase</fullName>
    </submittedName>
</protein>
<dbReference type="InterPro" id="IPR050738">
    <property type="entry name" value="Sulfatase"/>
</dbReference>
<dbReference type="SUPFAM" id="SSF53649">
    <property type="entry name" value="Alkaline phosphatase-like"/>
    <property type="match status" value="1"/>
</dbReference>
<proteinExistence type="inferred from homology"/>
<feature type="domain" description="Sulfatase N-terminal" evidence="2">
    <location>
        <begin position="7"/>
        <end position="383"/>
    </location>
</feature>
<accession>A0ABU1AN33</accession>
<reference evidence="3 4" key="1">
    <citation type="submission" date="2023-04" db="EMBL/GenBank/DDBJ databases">
        <title>A novel bacteria isolated from coastal sediment.</title>
        <authorList>
            <person name="Liu X.-J."/>
            <person name="Du Z.-J."/>
        </authorList>
    </citation>
    <scope>NUCLEOTIDE SEQUENCE [LARGE SCALE GENOMIC DNA]</scope>
    <source>
        <strain evidence="3 4">SDUM461004</strain>
    </source>
</reference>
<dbReference type="PANTHER" id="PTHR42693:SF33">
    <property type="entry name" value="ARYLSULFATASE"/>
    <property type="match status" value="1"/>
</dbReference>
<comment type="similarity">
    <text evidence="1">Belongs to the sulfatase family.</text>
</comment>